<sequence length="94" mass="10644">MVSCSRFTGINPQSQPYTFLSKIVVLAARMQVFGDSLLEEISTSDRRSGVQLINLHPVLPDAFDGMRPTDRAYEAFQKEEITKSEMTVHRVVRV</sequence>
<reference evidence="1" key="1">
    <citation type="submission" date="2020-11" db="EMBL/GenBank/DDBJ databases">
        <authorList>
            <consortium name="DOE Joint Genome Institute"/>
            <person name="Ahrendt S."/>
            <person name="Riley R."/>
            <person name="Andreopoulos W."/>
            <person name="Labutti K."/>
            <person name="Pangilinan J."/>
            <person name="Ruiz-Duenas F.J."/>
            <person name="Barrasa J.M."/>
            <person name="Sanchez-Garcia M."/>
            <person name="Camarero S."/>
            <person name="Miyauchi S."/>
            <person name="Serrano A."/>
            <person name="Linde D."/>
            <person name="Babiker R."/>
            <person name="Drula E."/>
            <person name="Ayuso-Fernandez I."/>
            <person name="Pacheco R."/>
            <person name="Padilla G."/>
            <person name="Ferreira P."/>
            <person name="Barriuso J."/>
            <person name="Kellner H."/>
            <person name="Castanera R."/>
            <person name="Alfaro M."/>
            <person name="Ramirez L."/>
            <person name="Pisabarro A.G."/>
            <person name="Kuo A."/>
            <person name="Tritt A."/>
            <person name="Lipzen A."/>
            <person name="He G."/>
            <person name="Yan M."/>
            <person name="Ng V."/>
            <person name="Cullen D."/>
            <person name="Martin F."/>
            <person name="Rosso M.-N."/>
            <person name="Henrissat B."/>
            <person name="Hibbett D."/>
            <person name="Martinez A.T."/>
            <person name="Grigoriev I.V."/>
        </authorList>
    </citation>
    <scope>NUCLEOTIDE SEQUENCE</scope>
    <source>
        <strain evidence="1">ATCC 90797</strain>
    </source>
</reference>
<protein>
    <submittedName>
        <fullName evidence="1">Uncharacterized protein</fullName>
    </submittedName>
</protein>
<organism evidence="1 2">
    <name type="scientific">Pleurotus eryngii</name>
    <name type="common">Boletus of the steppes</name>
    <dbReference type="NCBI Taxonomy" id="5323"/>
    <lineage>
        <taxon>Eukaryota</taxon>
        <taxon>Fungi</taxon>
        <taxon>Dikarya</taxon>
        <taxon>Basidiomycota</taxon>
        <taxon>Agaricomycotina</taxon>
        <taxon>Agaricomycetes</taxon>
        <taxon>Agaricomycetidae</taxon>
        <taxon>Agaricales</taxon>
        <taxon>Pleurotineae</taxon>
        <taxon>Pleurotaceae</taxon>
        <taxon>Pleurotus</taxon>
    </lineage>
</organism>
<dbReference type="Proteomes" id="UP000807025">
    <property type="component" value="Unassembled WGS sequence"/>
</dbReference>
<dbReference type="OrthoDB" id="5575075at2759"/>
<keyword evidence="2" id="KW-1185">Reference proteome</keyword>
<dbReference type="Gene3D" id="3.40.50.170">
    <property type="entry name" value="Formyl transferase, N-terminal domain"/>
    <property type="match status" value="1"/>
</dbReference>
<gene>
    <name evidence="1" type="ORF">BDN71DRAFT_1452161</name>
</gene>
<proteinExistence type="predicted"/>
<evidence type="ECO:0000313" key="2">
    <source>
        <dbReference type="Proteomes" id="UP000807025"/>
    </source>
</evidence>
<dbReference type="AlphaFoldDB" id="A0A9P5ZPP3"/>
<name>A0A9P5ZPP3_PLEER</name>
<evidence type="ECO:0000313" key="1">
    <source>
        <dbReference type="EMBL" id="KAF9491958.1"/>
    </source>
</evidence>
<accession>A0A9P5ZPP3</accession>
<dbReference type="EMBL" id="MU154609">
    <property type="protein sequence ID" value="KAF9491958.1"/>
    <property type="molecule type" value="Genomic_DNA"/>
</dbReference>
<comment type="caution">
    <text evidence="1">The sequence shown here is derived from an EMBL/GenBank/DDBJ whole genome shotgun (WGS) entry which is preliminary data.</text>
</comment>